<dbReference type="AlphaFoldDB" id="I4VTH6"/>
<dbReference type="eggNOG" id="COG1748">
    <property type="taxonomic scope" value="Bacteria"/>
</dbReference>
<dbReference type="PATRIC" id="fig|1163408.3.peg.1408"/>
<dbReference type="Pfam" id="PF13761">
    <property type="entry name" value="DUF4166"/>
    <property type="match status" value="1"/>
</dbReference>
<evidence type="ECO:0000313" key="2">
    <source>
        <dbReference type="EMBL" id="EIL90517.1"/>
    </source>
</evidence>
<name>I4VTH6_9GAMM</name>
<reference evidence="2 3" key="1">
    <citation type="journal article" date="2012" name="J. Bacteriol.">
        <title>Genome sequences for six rhodanobacter strains, isolated from soils and the terrestrial subsurface, with variable denitrification capabilities.</title>
        <authorList>
            <person name="Kostka J.E."/>
            <person name="Green S.J."/>
            <person name="Rishishwar L."/>
            <person name="Prakash O."/>
            <person name="Katz L.S."/>
            <person name="Marino-Ramirez L."/>
            <person name="Jordan I.K."/>
            <person name="Munk C."/>
            <person name="Ivanova N."/>
            <person name="Mikhailova N."/>
            <person name="Watson D.B."/>
            <person name="Brown S.D."/>
            <person name="Palumbo A.V."/>
            <person name="Brooks S.C."/>
        </authorList>
    </citation>
    <scope>NUCLEOTIDE SEQUENCE [LARGE SCALE GENOMIC DNA]</scope>
    <source>
        <strain evidence="3">Jip2T</strain>
    </source>
</reference>
<dbReference type="Proteomes" id="UP000004210">
    <property type="component" value="Unassembled WGS sequence"/>
</dbReference>
<organism evidence="2 3">
    <name type="scientific">Rhodanobacter fulvus Jip2</name>
    <dbReference type="NCBI Taxonomy" id="1163408"/>
    <lineage>
        <taxon>Bacteria</taxon>
        <taxon>Pseudomonadati</taxon>
        <taxon>Pseudomonadota</taxon>
        <taxon>Gammaproteobacteria</taxon>
        <taxon>Lysobacterales</taxon>
        <taxon>Rhodanobacteraceae</taxon>
        <taxon>Rhodanobacter</taxon>
    </lineage>
</organism>
<dbReference type="EMBL" id="AJXU01000028">
    <property type="protein sequence ID" value="EIL90517.1"/>
    <property type="molecule type" value="Genomic_DNA"/>
</dbReference>
<gene>
    <name evidence="2" type="ORF">UU9_06914</name>
</gene>
<evidence type="ECO:0000259" key="1">
    <source>
        <dbReference type="Pfam" id="PF13761"/>
    </source>
</evidence>
<dbReference type="InterPro" id="IPR025311">
    <property type="entry name" value="DUF4166"/>
</dbReference>
<comment type="caution">
    <text evidence="2">The sequence shown here is derived from an EMBL/GenBank/DDBJ whole genome shotgun (WGS) entry which is preliminary data.</text>
</comment>
<keyword evidence="3" id="KW-1185">Reference proteome</keyword>
<dbReference type="STRING" id="1163408.UU9_06914"/>
<protein>
    <recommendedName>
        <fullName evidence="1">DUF4166 domain-containing protein</fullName>
    </recommendedName>
</protein>
<feature type="domain" description="DUF4166" evidence="1">
    <location>
        <begin position="2"/>
        <end position="101"/>
    </location>
</feature>
<accession>I4VTH6</accession>
<proteinExistence type="predicted"/>
<sequence>MFWRRTFAGDARMLSVFEPVGAWPNGYWIEQTGAVQLRLAVEIIDGGWYWRLRQARFCGVPLPRHLLPTTAAWKRTENGRYRFQVQFSLPWLGTILAYGGLLDAERLGEPHHVGE</sequence>
<evidence type="ECO:0000313" key="3">
    <source>
        <dbReference type="Proteomes" id="UP000004210"/>
    </source>
</evidence>